<dbReference type="PANTHER" id="PTHR23517:SF1">
    <property type="match status" value="1"/>
</dbReference>
<dbReference type="Pfam" id="PF07690">
    <property type="entry name" value="MFS_1"/>
    <property type="match status" value="1"/>
</dbReference>
<dbReference type="AlphaFoldDB" id="A0A1D8UU64"/>
<feature type="transmembrane region" description="Helical" evidence="8">
    <location>
        <begin position="44"/>
        <end position="63"/>
    </location>
</feature>
<dbReference type="NCBIfam" id="NF003477">
    <property type="entry name" value="PRK05122.1"/>
    <property type="match status" value="1"/>
</dbReference>
<dbReference type="KEGG" id="kba:A0U89_08540"/>
<feature type="transmembrane region" description="Helical" evidence="8">
    <location>
        <begin position="336"/>
        <end position="357"/>
    </location>
</feature>
<reference evidence="10 11" key="1">
    <citation type="journal article" date="2016" name="Microb. Cell Fact.">
        <title>Dissection of exopolysaccharide biosynthesis in Kozakia baliensis.</title>
        <authorList>
            <person name="Brandt J.U."/>
            <person name="Jakob F."/>
            <person name="Behr J."/>
            <person name="Geissler A.J."/>
            <person name="Vogel R.F."/>
        </authorList>
    </citation>
    <scope>NUCLEOTIDE SEQUENCE [LARGE SCALE GENOMIC DNA]</scope>
    <source>
        <strain evidence="10 11">DSM 14400</strain>
    </source>
</reference>
<dbReference type="InterPro" id="IPR036259">
    <property type="entry name" value="MFS_trans_sf"/>
</dbReference>
<dbReference type="InterPro" id="IPR011701">
    <property type="entry name" value="MFS"/>
</dbReference>
<protein>
    <recommendedName>
        <fullName evidence="8">Uncharacterized MFS-type transporter A0U89_08540</fullName>
    </recommendedName>
</protein>
<evidence type="ECO:0000256" key="1">
    <source>
        <dbReference type="ARBA" id="ARBA00004651"/>
    </source>
</evidence>
<feature type="transmembrane region" description="Helical" evidence="8">
    <location>
        <begin position="145"/>
        <end position="167"/>
    </location>
</feature>
<evidence type="ECO:0000256" key="8">
    <source>
        <dbReference type="HAMAP-Rule" id="MF_02091"/>
    </source>
</evidence>
<dbReference type="SUPFAM" id="SSF103473">
    <property type="entry name" value="MFS general substrate transporter"/>
    <property type="match status" value="1"/>
</dbReference>
<evidence type="ECO:0000256" key="4">
    <source>
        <dbReference type="ARBA" id="ARBA00022519"/>
    </source>
</evidence>
<keyword evidence="2 8" id="KW-0813">Transport</keyword>
<gene>
    <name evidence="10" type="ORF">A0U89_08540</name>
</gene>
<dbReference type="HAMAP" id="MF_02091">
    <property type="entry name" value="MFS_YfcJ"/>
    <property type="match status" value="1"/>
</dbReference>
<dbReference type="EMBL" id="CP014674">
    <property type="protein sequence ID" value="AOX17182.1"/>
    <property type="molecule type" value="Genomic_DNA"/>
</dbReference>
<dbReference type="InterPro" id="IPR037541">
    <property type="entry name" value="MFS_YfcJ"/>
</dbReference>
<dbReference type="PANTHER" id="PTHR23517">
    <property type="entry name" value="RESISTANCE PROTEIN MDTM, PUTATIVE-RELATED-RELATED"/>
    <property type="match status" value="1"/>
</dbReference>
<dbReference type="NCBIfam" id="NF009048">
    <property type="entry name" value="PRK12382.1"/>
    <property type="match status" value="1"/>
</dbReference>
<feature type="transmembrane region" description="Helical" evidence="8">
    <location>
        <begin position="12"/>
        <end position="38"/>
    </location>
</feature>
<keyword evidence="6 8" id="KW-1133">Transmembrane helix</keyword>
<feature type="transmembrane region" description="Helical" evidence="8">
    <location>
        <begin position="363"/>
        <end position="385"/>
    </location>
</feature>
<feature type="domain" description="Major facilitator superfamily (MFS) profile" evidence="9">
    <location>
        <begin position="173"/>
        <end position="397"/>
    </location>
</feature>
<accession>A0A1D8UU64</accession>
<evidence type="ECO:0000256" key="5">
    <source>
        <dbReference type="ARBA" id="ARBA00022692"/>
    </source>
</evidence>
<name>A0A1D8UU64_9PROT</name>
<feature type="transmembrane region" description="Helical" evidence="8">
    <location>
        <begin position="173"/>
        <end position="195"/>
    </location>
</feature>
<comment type="subcellular location">
    <subcellularLocation>
        <location evidence="8">Cell inner membrane</location>
        <topology evidence="8">Multi-pass membrane protein</topology>
    </subcellularLocation>
    <subcellularLocation>
        <location evidence="1">Cell membrane</location>
        <topology evidence="1">Multi-pass membrane protein</topology>
    </subcellularLocation>
</comment>
<feature type="transmembrane region" description="Helical" evidence="8">
    <location>
        <begin position="243"/>
        <end position="265"/>
    </location>
</feature>
<keyword evidence="11" id="KW-1185">Reference proteome</keyword>
<feature type="transmembrane region" description="Helical" evidence="8">
    <location>
        <begin position="108"/>
        <end position="133"/>
    </location>
</feature>
<keyword evidence="7 8" id="KW-0472">Membrane</keyword>
<evidence type="ECO:0000259" key="9">
    <source>
        <dbReference type="PROSITE" id="PS50850"/>
    </source>
</evidence>
<dbReference type="Gene3D" id="1.20.1250.20">
    <property type="entry name" value="MFS general substrate transporter like domains"/>
    <property type="match status" value="1"/>
</dbReference>
<proteinExistence type="inferred from homology"/>
<keyword evidence="3 8" id="KW-1003">Cell membrane</keyword>
<dbReference type="eggNOG" id="COG2814">
    <property type="taxonomic scope" value="Bacteria"/>
</dbReference>
<evidence type="ECO:0000256" key="7">
    <source>
        <dbReference type="ARBA" id="ARBA00023136"/>
    </source>
</evidence>
<organism evidence="10 11">
    <name type="scientific">Kozakia baliensis</name>
    <dbReference type="NCBI Taxonomy" id="153496"/>
    <lineage>
        <taxon>Bacteria</taxon>
        <taxon>Pseudomonadati</taxon>
        <taxon>Pseudomonadota</taxon>
        <taxon>Alphaproteobacteria</taxon>
        <taxon>Acetobacterales</taxon>
        <taxon>Acetobacteraceae</taxon>
        <taxon>Kozakia</taxon>
    </lineage>
</organism>
<dbReference type="PROSITE" id="PS50850">
    <property type="entry name" value="MFS"/>
    <property type="match status" value="1"/>
</dbReference>
<dbReference type="STRING" id="153496.A0U89_08540"/>
<keyword evidence="5 8" id="KW-0812">Transmembrane</keyword>
<evidence type="ECO:0000256" key="6">
    <source>
        <dbReference type="ARBA" id="ARBA00022989"/>
    </source>
</evidence>
<feature type="transmembrane region" description="Helical" evidence="8">
    <location>
        <begin position="84"/>
        <end position="102"/>
    </location>
</feature>
<evidence type="ECO:0000313" key="10">
    <source>
        <dbReference type="EMBL" id="AOX17182.1"/>
    </source>
</evidence>
<evidence type="ECO:0000313" key="11">
    <source>
        <dbReference type="Proteomes" id="UP000179145"/>
    </source>
</evidence>
<evidence type="ECO:0000256" key="3">
    <source>
        <dbReference type="ARBA" id="ARBA00022475"/>
    </source>
</evidence>
<evidence type="ECO:0000256" key="2">
    <source>
        <dbReference type="ARBA" id="ARBA00022448"/>
    </source>
</evidence>
<keyword evidence="4 8" id="KW-0997">Cell inner membrane</keyword>
<dbReference type="GO" id="GO:0005886">
    <property type="term" value="C:plasma membrane"/>
    <property type="evidence" value="ECO:0007669"/>
    <property type="project" value="UniProtKB-SubCell"/>
</dbReference>
<dbReference type="Proteomes" id="UP000179145">
    <property type="component" value="Chromosome"/>
</dbReference>
<comment type="similarity">
    <text evidence="8">Belongs to the major facilitator superfamily. YfcJ family.</text>
</comment>
<dbReference type="InterPro" id="IPR050171">
    <property type="entry name" value="MFS_Transporters"/>
</dbReference>
<feature type="transmembrane region" description="Helical" evidence="8">
    <location>
        <begin position="277"/>
        <end position="295"/>
    </location>
</feature>
<dbReference type="InterPro" id="IPR020846">
    <property type="entry name" value="MFS_dom"/>
</dbReference>
<dbReference type="GO" id="GO:0022857">
    <property type="term" value="F:transmembrane transporter activity"/>
    <property type="evidence" value="ECO:0007669"/>
    <property type="project" value="UniProtKB-UniRule"/>
</dbReference>
<feature type="transmembrane region" description="Helical" evidence="8">
    <location>
        <begin position="216"/>
        <end position="237"/>
    </location>
</feature>
<sequence>MISAIMDLAPSYLARLTIGLFLSYLAVAMPLAVIPIFVTQWPQFGNGWAGLAVGIAFISTILTRNYAGTLSDSRGGRLCMRRGLTIYIVASALCALPGIAGLPHIARYVILIAGRLLLGFGESLTIVGMLGWGIGLMGQARAGRVLAWTGAAMYGAFAAGGPIGLVLYNRAGFLVLMLVAALLPLVGLGFVQSVPTAPLHNGQRKAFWSVLETIRWQGIAVALQGVGFAALGAFLSLRFMHSGWPYAGLGLSCFGLAFVAGRFACGHLPDKIGGLRVALISLAIEAAGQYLIWLAPSPLLALAGAVLTGAGCSMVFPSLGVEVVKIVAPHMRGTALGGFSAFQDLAYALTGPLAGLIADRHGYATIFLFGGLCATAAFCVVLKLLNESLKSARQIET</sequence>
<feature type="transmembrane region" description="Helical" evidence="8">
    <location>
        <begin position="301"/>
        <end position="324"/>
    </location>
</feature>